<feature type="region of interest" description="Disordered" evidence="2">
    <location>
        <begin position="914"/>
        <end position="937"/>
    </location>
</feature>
<dbReference type="InterPro" id="IPR057840">
    <property type="entry name" value="FimV_N"/>
</dbReference>
<evidence type="ECO:0000313" key="6">
    <source>
        <dbReference type="Proteomes" id="UP001164472"/>
    </source>
</evidence>
<dbReference type="Proteomes" id="UP001164472">
    <property type="component" value="Chromosome"/>
</dbReference>
<feature type="compositionally biased region" description="Acidic residues" evidence="2">
    <location>
        <begin position="834"/>
        <end position="843"/>
    </location>
</feature>
<dbReference type="InterPro" id="IPR038440">
    <property type="entry name" value="FimV_C_sf"/>
</dbReference>
<feature type="domain" description="FimV N-terminal" evidence="4">
    <location>
        <begin position="23"/>
        <end position="130"/>
    </location>
</feature>
<feature type="compositionally biased region" description="Polar residues" evidence="2">
    <location>
        <begin position="181"/>
        <end position="193"/>
    </location>
</feature>
<feature type="region of interest" description="Disordered" evidence="2">
    <location>
        <begin position="702"/>
        <end position="752"/>
    </location>
</feature>
<feature type="chain" id="PRO_5039309466" description="FimV N-terminal domain-containing protein" evidence="3">
    <location>
        <begin position="23"/>
        <end position="1143"/>
    </location>
</feature>
<evidence type="ECO:0000259" key="4">
    <source>
        <dbReference type="Pfam" id="PF25800"/>
    </source>
</evidence>
<dbReference type="RefSeq" id="WP_251812172.1">
    <property type="nucleotide sequence ID" value="NZ_CP101527.1"/>
</dbReference>
<feature type="coiled-coil region" evidence="1">
    <location>
        <begin position="331"/>
        <end position="386"/>
    </location>
</feature>
<feature type="region of interest" description="Disordered" evidence="2">
    <location>
        <begin position="165"/>
        <end position="193"/>
    </location>
</feature>
<evidence type="ECO:0000313" key="5">
    <source>
        <dbReference type="EMBL" id="UZW76054.1"/>
    </source>
</evidence>
<protein>
    <recommendedName>
        <fullName evidence="4">FimV N-terminal domain-containing protein</fullName>
    </recommendedName>
</protein>
<proteinExistence type="predicted"/>
<dbReference type="Gene3D" id="1.20.58.2200">
    <property type="match status" value="1"/>
</dbReference>
<dbReference type="Gene3D" id="1.25.40.10">
    <property type="entry name" value="Tetratricopeptide repeat domain"/>
    <property type="match status" value="1"/>
</dbReference>
<dbReference type="AlphaFoldDB" id="A0A9E8KQN3"/>
<feature type="region of interest" description="Disordered" evidence="2">
    <location>
        <begin position="404"/>
        <end position="430"/>
    </location>
</feature>
<reference evidence="5" key="1">
    <citation type="submission" date="2022-07" db="EMBL/GenBank/DDBJ databases">
        <title>Alkalimarinus sp. nov., isolated from gut of a Alitta virens.</title>
        <authorList>
            <person name="Yang A.I."/>
            <person name="Shin N.-R."/>
        </authorList>
    </citation>
    <scope>NUCLEOTIDE SEQUENCE</scope>
    <source>
        <strain evidence="5">FA028</strain>
    </source>
</reference>
<feature type="compositionally biased region" description="Acidic residues" evidence="2">
    <location>
        <begin position="1005"/>
        <end position="1032"/>
    </location>
</feature>
<feature type="region of interest" description="Disordered" evidence="2">
    <location>
        <begin position="459"/>
        <end position="503"/>
    </location>
</feature>
<feature type="compositionally biased region" description="Acidic residues" evidence="2">
    <location>
        <begin position="712"/>
        <end position="724"/>
    </location>
</feature>
<dbReference type="NCBIfam" id="TIGR03504">
    <property type="entry name" value="FimV_Cterm"/>
    <property type="match status" value="1"/>
</dbReference>
<evidence type="ECO:0000256" key="1">
    <source>
        <dbReference type="SAM" id="Coils"/>
    </source>
</evidence>
<feature type="region of interest" description="Disordered" evidence="2">
    <location>
        <begin position="957"/>
        <end position="982"/>
    </location>
</feature>
<dbReference type="NCBIfam" id="TIGR03505">
    <property type="entry name" value="FimV_core"/>
    <property type="match status" value="1"/>
</dbReference>
<keyword evidence="3" id="KW-0732">Signal</keyword>
<keyword evidence="6" id="KW-1185">Reference proteome</keyword>
<gene>
    <name evidence="5" type="ORF">NNL22_05585</name>
</gene>
<dbReference type="InterPro" id="IPR011990">
    <property type="entry name" value="TPR-like_helical_dom_sf"/>
</dbReference>
<dbReference type="InterPro" id="IPR020011">
    <property type="entry name" value="FimV_C"/>
</dbReference>
<dbReference type="KEGG" id="asem:NNL22_05585"/>
<feature type="region of interest" description="Disordered" evidence="2">
    <location>
        <begin position="995"/>
        <end position="1032"/>
    </location>
</feature>
<evidence type="ECO:0000256" key="3">
    <source>
        <dbReference type="SAM" id="SignalP"/>
    </source>
</evidence>
<accession>A0A9E8KQN3</accession>
<dbReference type="Pfam" id="PF25800">
    <property type="entry name" value="FimV_N"/>
    <property type="match status" value="1"/>
</dbReference>
<organism evidence="5 6">
    <name type="scientific">Alkalimarinus sediminis</name>
    <dbReference type="NCBI Taxonomy" id="1632866"/>
    <lineage>
        <taxon>Bacteria</taxon>
        <taxon>Pseudomonadati</taxon>
        <taxon>Pseudomonadota</taxon>
        <taxon>Gammaproteobacteria</taxon>
        <taxon>Alteromonadales</taxon>
        <taxon>Alteromonadaceae</taxon>
        <taxon>Alkalimarinus</taxon>
    </lineage>
</organism>
<feature type="region of interest" description="Disordered" evidence="2">
    <location>
        <begin position="834"/>
        <end position="856"/>
    </location>
</feature>
<feature type="compositionally biased region" description="Polar residues" evidence="2">
    <location>
        <begin position="462"/>
        <end position="476"/>
    </location>
</feature>
<dbReference type="InterPro" id="IPR020012">
    <property type="entry name" value="LysM_FimV"/>
</dbReference>
<dbReference type="EMBL" id="CP101527">
    <property type="protein sequence ID" value="UZW76054.1"/>
    <property type="molecule type" value="Genomic_DNA"/>
</dbReference>
<keyword evidence="1" id="KW-0175">Coiled coil</keyword>
<evidence type="ECO:0000256" key="2">
    <source>
        <dbReference type="SAM" id="MobiDB-lite"/>
    </source>
</evidence>
<sequence length="1143" mass="123847">MMRKLAVALSLASVLGAGVVQALGLGEASVESTLNQPLKAEIELVNIRDLEDNEILPGLASREEFLKAGVERIYFLSDVRFEVKRNESGKMVVELTTNKPVREPFLNFLVEVIWPSGRLLREYALLIDPPIYAQEPVAPVRQVESTPTTTFSQLPEIDVIDETPASQTVSAPAAQQAPVAENTQQQGDVYGPTNNSDTMWAIALKVRPDSSVTAQQTMLAIQDLNPNSFIDGNINSLKKGQILRLPSLNDIRQRSKREAVRGVIAQNRDFEKRALSKNVVDATPAIEESGSAPVSAPVKTGDELKLVVAENTASDNEAGAHAGEAASDGSADALKNNLAITLEKLDQTNLEKEELNSRVKDLEEQLETLQRLLTLKDDQLANLQTQMGQEEAPAQDELAQAAMEGAATTEQAPTDAMAAEEGMTDSETVSAESDLAVQDSEVATDEMVATEADGVEEVAQASDMSASETAVKSTDTAKPVDTAKPADAATETKAKSAPIAATEPAKEDLSVQSIVDMIMKNPMYQLVAGGVVILLLLIVWGLSRRNAQKEQEFFETRNEDGEEPGDIFDVEQAEGGEASDDTIVAAEDHATEDDTELTSQPETEDVIAEADIYIAYGRLDQAAQLLENAISSEPQRTDTRLKLLEVYAESNEIESFDKQYNEVQALNDDYALEQANEIKSRLSESDDMVSIDDLESQLLAGDSEPALGEPEPILDESEQVAEEPEDKKDEIITIDYEPTTVPTSQAEESNVDDLNIDEELSSLESDLAADGVDQSAIEAEDDNLDIDFDINEIDLELDESATDEPESIEFNLESETVDTLEAADSALEDEMDLDLGIDEPEQDTTEKESDAGEADLELDDLALSEEFANLDADEAGSDLTDIDAELTDIDSDLADIDSELSDLDSELDEIALDLDAKSEETEASQISEELSGDELEGELNLDDLDLELDKIDSELDGNFDLDDSLELGESLPEEDSSELLSSDAAVEELEEIAETLSADVVEPTENADEPAFETDELSVAEDLDDQSGESLELDENLEAELDGAVETESTSNEIEDDGLDIDDSILDLKESVADESGFESDISDDDDFDFLEGTDEAATKLDLARAYIDMGDGDGAKDILEEVALEGSEAQKQEAQDLLKTLD</sequence>
<feature type="signal peptide" evidence="3">
    <location>
        <begin position="1"/>
        <end position="22"/>
    </location>
</feature>
<feature type="compositionally biased region" description="Acidic residues" evidence="2">
    <location>
        <begin position="957"/>
        <end position="977"/>
    </location>
</feature>
<feature type="compositionally biased region" description="Low complexity" evidence="2">
    <location>
        <begin position="165"/>
        <end position="180"/>
    </location>
</feature>
<name>A0A9E8KQN3_9ALTE</name>